<dbReference type="EMBL" id="JBCLUF010000016">
    <property type="protein sequence ID" value="MEY8662366.1"/>
    <property type="molecule type" value="Genomic_DNA"/>
</dbReference>
<evidence type="ECO:0000256" key="1">
    <source>
        <dbReference type="SAM" id="Phobius"/>
    </source>
</evidence>
<evidence type="ECO:0000313" key="2">
    <source>
        <dbReference type="EMBL" id="MEY8662366.1"/>
    </source>
</evidence>
<evidence type="ECO:0008006" key="4">
    <source>
        <dbReference type="Google" id="ProtNLM"/>
    </source>
</evidence>
<gene>
    <name evidence="2" type="ORF">AALT52_05630</name>
</gene>
<keyword evidence="1" id="KW-0812">Transmembrane</keyword>
<keyword evidence="1" id="KW-0472">Membrane</keyword>
<feature type="transmembrane region" description="Helical" evidence="1">
    <location>
        <begin position="40"/>
        <end position="60"/>
    </location>
</feature>
<dbReference type="RefSeq" id="WP_369941859.1">
    <property type="nucleotide sequence ID" value="NZ_JBCLUF010000016.1"/>
</dbReference>
<protein>
    <recommendedName>
        <fullName evidence="4">Holin</fullName>
    </recommendedName>
</protein>
<organism evidence="2 3">
    <name type="scientific">Ligilactobacillus faecis</name>
    <dbReference type="NCBI Taxonomy" id="762833"/>
    <lineage>
        <taxon>Bacteria</taxon>
        <taxon>Bacillati</taxon>
        <taxon>Bacillota</taxon>
        <taxon>Bacilli</taxon>
        <taxon>Lactobacillales</taxon>
        <taxon>Lactobacillaceae</taxon>
        <taxon>Ligilactobacillus</taxon>
    </lineage>
</organism>
<comment type="caution">
    <text evidence="2">The sequence shown here is derived from an EMBL/GenBank/DDBJ whole genome shotgun (WGS) entry which is preliminary data.</text>
</comment>
<sequence length="83" mass="9362">MKKPRRSKKSRTDLWVAWILFCVLATTTLGKLFLAWNFDLTDIELLISTLGALAVLLGTIRGDKDLIKAGKALEKKSIFKNKK</sequence>
<proteinExistence type="predicted"/>
<name>A0ABV4DPG7_9LACO</name>
<keyword evidence="3" id="KW-1185">Reference proteome</keyword>
<evidence type="ECO:0000313" key="3">
    <source>
        <dbReference type="Proteomes" id="UP001565236"/>
    </source>
</evidence>
<dbReference type="Proteomes" id="UP001565236">
    <property type="component" value="Unassembled WGS sequence"/>
</dbReference>
<accession>A0ABV4DPG7</accession>
<keyword evidence="1" id="KW-1133">Transmembrane helix</keyword>
<reference evidence="2 3" key="1">
    <citation type="submission" date="2024-03" db="EMBL/GenBank/DDBJ databases">
        <title>Mouse gut bacterial collection (mGBC) of GemPharmatech.</title>
        <authorList>
            <person name="He Y."/>
            <person name="Dong L."/>
            <person name="Wu D."/>
            <person name="Gao X."/>
            <person name="Lin Z."/>
        </authorList>
    </citation>
    <scope>NUCLEOTIDE SEQUENCE [LARGE SCALE GENOMIC DNA]</scope>
    <source>
        <strain evidence="2 3">15-30</strain>
    </source>
</reference>